<evidence type="ECO:0000313" key="1">
    <source>
        <dbReference type="EMBL" id="AEM40430.1"/>
    </source>
</evidence>
<proteinExistence type="predicted"/>
<dbReference type="OrthoDB" id="8116053at2"/>
<evidence type="ECO:0000313" key="2">
    <source>
        <dbReference type="Proteomes" id="UP000000692"/>
    </source>
</evidence>
<organism evidence="1 2">
    <name type="scientific">Ketogulonicigenium vulgare (strain WSH-001)</name>
    <dbReference type="NCBI Taxonomy" id="759362"/>
    <lineage>
        <taxon>Bacteria</taxon>
        <taxon>Pseudomonadati</taxon>
        <taxon>Pseudomonadota</taxon>
        <taxon>Alphaproteobacteria</taxon>
        <taxon>Rhodobacterales</taxon>
        <taxon>Roseobacteraceae</taxon>
        <taxon>Ketogulonicigenium</taxon>
    </lineage>
</organism>
<reference evidence="1 2" key="1">
    <citation type="journal article" date="2011" name="J. Bacteriol.">
        <title>Complete genome sequence of the industrial strain Ketogulonicigenium vulgare WSH-001.</title>
        <authorList>
            <person name="Liu L."/>
            <person name="Li Y."/>
            <person name="Zhang J."/>
            <person name="Zhou Z."/>
            <person name="Liu J."/>
            <person name="Li X."/>
            <person name="Zhou J."/>
            <person name="Du G."/>
            <person name="Wang L."/>
            <person name="Chen J."/>
        </authorList>
    </citation>
    <scope>NUCLEOTIDE SEQUENCE [LARGE SCALE GENOMIC DNA]</scope>
    <source>
        <strain evidence="1 2">WSH-001</strain>
    </source>
</reference>
<sequence length="138" mass="14800">MKIVAISGFSVISRDGPTSAALYIDTLGLPMQQQGDYAFIDGFSGAHHFGVWPLKDVAQACFGMDDWPDDLSIPSASVEFELETAAAVAVAVAEMQAQGQVFIHTARDEPWGQTIARFISPEGVLTGLSFAPWLHDAT</sequence>
<dbReference type="AlphaFoldDB" id="F9Y3R6"/>
<dbReference type="GO" id="GO:0051213">
    <property type="term" value="F:dioxygenase activity"/>
    <property type="evidence" value="ECO:0007669"/>
    <property type="project" value="UniProtKB-KW"/>
</dbReference>
<dbReference type="InterPro" id="IPR029068">
    <property type="entry name" value="Glyas_Bleomycin-R_OHBP_Dase"/>
</dbReference>
<dbReference type="Proteomes" id="UP000000692">
    <property type="component" value="Chromosome"/>
</dbReference>
<gene>
    <name evidence="1" type="ordered locus">KVU_0591</name>
</gene>
<protein>
    <submittedName>
        <fullName evidence="1">Glyoxalase/bleomycin resistance protein/dioxygenase</fullName>
    </submittedName>
</protein>
<dbReference type="EMBL" id="CP002018">
    <property type="protein sequence ID" value="AEM40430.1"/>
    <property type="molecule type" value="Genomic_DNA"/>
</dbReference>
<dbReference type="SUPFAM" id="SSF54593">
    <property type="entry name" value="Glyoxalase/Bleomycin resistance protein/Dihydroxybiphenyl dioxygenase"/>
    <property type="match status" value="1"/>
</dbReference>
<keyword evidence="1" id="KW-0223">Dioxygenase</keyword>
<dbReference type="RefSeq" id="WP_013383881.1">
    <property type="nucleotide sequence ID" value="NC_017384.1"/>
</dbReference>
<name>F9Y3R6_KETVW</name>
<accession>F9Y3R6</accession>
<dbReference type="HOGENOM" id="CLU_1737637_0_0_5"/>
<keyword evidence="1" id="KW-0560">Oxidoreductase</keyword>
<dbReference type="KEGG" id="kvl:KVU_0591"/>
<dbReference type="eggNOG" id="COG0346">
    <property type="taxonomic scope" value="Bacteria"/>
</dbReference>
<keyword evidence="2" id="KW-1185">Reference proteome</keyword>
<dbReference type="Gene3D" id="3.10.180.10">
    <property type="entry name" value="2,3-Dihydroxybiphenyl 1,2-Dioxygenase, domain 1"/>
    <property type="match status" value="1"/>
</dbReference>